<feature type="domain" description="WW" evidence="18">
    <location>
        <begin position="56"/>
        <end position="89"/>
    </location>
</feature>
<dbReference type="GO" id="GO:0006281">
    <property type="term" value="P:DNA repair"/>
    <property type="evidence" value="ECO:0007669"/>
    <property type="project" value="UniProtKB-KW"/>
</dbReference>
<comment type="subcellular location">
    <subcellularLocation>
        <location evidence="1">Cytoplasm</location>
        <location evidence="1">Cytoskeleton</location>
        <location evidence="1">Microtubule organizing center</location>
        <location evidence="1">Centrosome</location>
        <location evidence="1">Centriole</location>
    </subcellularLocation>
    <subcellularLocation>
        <location evidence="2">Nucleus</location>
    </subcellularLocation>
</comment>
<dbReference type="Gene3D" id="3.30.1470.10">
    <property type="entry name" value="Photosystem I PsaD, reaction center subunit II"/>
    <property type="match status" value="1"/>
</dbReference>
<keyword evidence="8" id="KW-0970">Cilium biogenesis/degradation</keyword>
<dbReference type="GO" id="GO:0097539">
    <property type="term" value="C:ciliary transition fiber"/>
    <property type="evidence" value="ECO:0007669"/>
    <property type="project" value="UniProtKB-ARBA"/>
</dbReference>
<feature type="region of interest" description="Disordered" evidence="17">
    <location>
        <begin position="1121"/>
        <end position="1304"/>
    </location>
</feature>
<feature type="compositionally biased region" description="Acidic residues" evidence="17">
    <location>
        <begin position="223"/>
        <end position="232"/>
    </location>
</feature>
<feature type="compositionally biased region" description="Basic and acidic residues" evidence="17">
    <location>
        <begin position="1164"/>
        <end position="1304"/>
    </location>
</feature>
<evidence type="ECO:0000256" key="5">
    <source>
        <dbReference type="ARBA" id="ARBA00022618"/>
    </source>
</evidence>
<dbReference type="GO" id="GO:0030030">
    <property type="term" value="P:cell projection organization"/>
    <property type="evidence" value="ECO:0007669"/>
    <property type="project" value="UniProtKB-KW"/>
</dbReference>
<accession>A0AAY4E8X2</accession>
<feature type="compositionally biased region" description="Basic and acidic residues" evidence="17">
    <location>
        <begin position="361"/>
        <end position="385"/>
    </location>
</feature>
<evidence type="ECO:0000256" key="6">
    <source>
        <dbReference type="ARBA" id="ARBA00022763"/>
    </source>
</evidence>
<organism evidence="19 20">
    <name type="scientific">Denticeps clupeoides</name>
    <name type="common">denticle herring</name>
    <dbReference type="NCBI Taxonomy" id="299321"/>
    <lineage>
        <taxon>Eukaryota</taxon>
        <taxon>Metazoa</taxon>
        <taxon>Chordata</taxon>
        <taxon>Craniata</taxon>
        <taxon>Vertebrata</taxon>
        <taxon>Euteleostomi</taxon>
        <taxon>Actinopterygii</taxon>
        <taxon>Neopterygii</taxon>
        <taxon>Teleostei</taxon>
        <taxon>Clupei</taxon>
        <taxon>Clupeiformes</taxon>
        <taxon>Denticipitoidei</taxon>
        <taxon>Denticipitidae</taxon>
        <taxon>Denticeps</taxon>
    </lineage>
</organism>
<keyword evidence="4" id="KW-0597">Phosphoprotein</keyword>
<evidence type="ECO:0000256" key="12">
    <source>
        <dbReference type="ARBA" id="ARBA00023242"/>
    </source>
</evidence>
<evidence type="ECO:0000256" key="17">
    <source>
        <dbReference type="SAM" id="MobiDB-lite"/>
    </source>
</evidence>
<dbReference type="InterPro" id="IPR036020">
    <property type="entry name" value="WW_dom_sf"/>
</dbReference>
<keyword evidence="10" id="KW-0234">DNA repair</keyword>
<feature type="region of interest" description="Disordered" evidence="17">
    <location>
        <begin position="182"/>
        <end position="521"/>
    </location>
</feature>
<keyword evidence="9" id="KW-0175">Coiled coil</keyword>
<sequence>MSAAALQIGDQLILEEDYDENYIPSEQEIHEYAREIGIDPDEEPELLWLAREGIVAPLPNEWKPCQDVTGDLYYFNFASGQSTWDHPCDEQYRQLVKQERDRIQARPSKSTTASSAKKDKDKKKKKDKKEKKEKKEKKKEHEVLKPVGSLSSGLAPLQASLGSLAPLRGLGADAPVLTLRASHSSSGGLEPLKSSAPGALSSAGLSMLGGKQGEQVTFSLPGFEDEDKASEDESPRGTAHLMHNLHLDLDDLGGGIHYEDSELSGTPPPEERTEPELQDLALSGEHSPEPPSQDSLHGRHLHSSLHGGNRDCSSTGVFPPSPDLQLNSKEEGNENEESVAEEDEDEKGIAEEDDLAAESQPGRDGDKGCKKEKQENEARKGKQCSEEDDEVIDRMEETGSEQRGEDDSDEVVAIYSRGGGKGCSDERVRSQSAEGESIKEEDEEESEVLERCRLSVEEGVQLDDGREETSDEFSQSEEGNGVVKKSTQSEGDEWKRTADSDRTKNEQVGGGESSGEREEFAERWIKSDKECDGVAIKNTMNVKDEAENCEENSNVADVSESSEKEEVEDEIEECVEEEEVEEKEENHEEAGKIMSSTEKSEEMVKEEDCESDVFEKCVKGDVEGEGSHLGKKLLNEESSGVRKEATERCVESDENVGGSEESDDVVERCLKSEEEGEGRNLGKNEEGCGESENAGGSEESFEVVERCLKSEEEGEGRNLGKNEEGCGESENAGGSEESDEVVERCLKSEEEGEGRNLGKNVLNEEGCGESDENAGGSEESDEVVERCLKSEEEGEGRNLGKNVLNEEGCGESKEATERCVESDENVGGSEESDEVVERCLKSEEEIQKEGNDDKTEGGSEVEEEDIEEVESGKDEGEAESEEGVVIIQGPVKKTAERIDQEHMCIKTTPKYDDDSSEEVVERCKQSIEETNEEEENIAEVEGTDVFRGHKDLDQVFEKENKKIKDKGFQQSMLSMNEDEGVVDKRVESPVSLRGEHPKTLPPLKSLHRMGCLRKMPVPHWDPGLIEDTEASEHIEEASSSHDASGLFRSKFSENILDLKDLSASASPVEKEDENDKVQILKLDDPVMERKRRAEATDMGLLAADTELLPAEDKLQLEVGTPDISFSSSSHSPIPGLHGDMLKTRMNYLDKRPETSRGRLVRSAHAKEEEEKEEQKRRNEEDDKKRKEEERTKKEENERKRKEEEEIRKEEERKNWLEEDQKRRKEEEFKEEEEKKRQEEDERRREEDRKKMQEEERNKIQDELNRKEEYIKRQEEELERKEEELKRMAEERKRKEDERKRKEDKGRIWHLQQERRREEEESEVELEEEKLKAQQERERRLLHLREELMKEEEEEEQKLKEENEEKIRLVPLVRKVHLCNDLSYFECIP</sequence>
<feature type="compositionally biased region" description="Basic and acidic residues" evidence="17">
    <location>
        <begin position="741"/>
        <end position="756"/>
    </location>
</feature>
<keyword evidence="3" id="KW-0963">Cytoplasm</keyword>
<dbReference type="GeneTree" id="ENSGT00940000168481"/>
<feature type="compositionally biased region" description="Basic and acidic residues" evidence="17">
    <location>
        <begin position="703"/>
        <end position="724"/>
    </location>
</feature>
<dbReference type="Ensembl" id="ENSDCDT00010064276.1">
    <property type="protein sequence ID" value="ENSDCDP00010053759.1"/>
    <property type="gene ID" value="ENSDCDG00010031159.1"/>
</dbReference>
<dbReference type="CDD" id="cd00201">
    <property type="entry name" value="WW"/>
    <property type="match status" value="1"/>
</dbReference>
<evidence type="ECO:0000256" key="8">
    <source>
        <dbReference type="ARBA" id="ARBA00022794"/>
    </source>
</evidence>
<dbReference type="GO" id="GO:0051301">
    <property type="term" value="P:cell division"/>
    <property type="evidence" value="ECO:0007669"/>
    <property type="project" value="UniProtKB-KW"/>
</dbReference>
<evidence type="ECO:0000256" key="10">
    <source>
        <dbReference type="ARBA" id="ARBA00023204"/>
    </source>
</evidence>
<reference evidence="19" key="2">
    <citation type="submission" date="2025-08" db="UniProtKB">
        <authorList>
            <consortium name="Ensembl"/>
        </authorList>
    </citation>
    <scope>IDENTIFICATION</scope>
</reference>
<feature type="region of interest" description="Disordered" evidence="17">
    <location>
        <begin position="545"/>
        <end position="607"/>
    </location>
</feature>
<dbReference type="Proteomes" id="UP000694580">
    <property type="component" value="Chromosome 19"/>
</dbReference>
<feature type="region of interest" description="Disordered" evidence="17">
    <location>
        <begin position="99"/>
        <end position="152"/>
    </location>
</feature>
<dbReference type="PROSITE" id="PS50020">
    <property type="entry name" value="WW_DOMAIN_2"/>
    <property type="match status" value="1"/>
</dbReference>
<feature type="compositionally biased region" description="Basic and acidic residues" evidence="17">
    <location>
        <begin position="1139"/>
        <end position="1156"/>
    </location>
</feature>
<feature type="compositionally biased region" description="Acidic residues" evidence="17">
    <location>
        <begin position="333"/>
        <end position="356"/>
    </location>
</feature>
<dbReference type="FunFam" id="3.30.1470.10:FF:000001">
    <property type="entry name" value="Centrosomal protein of 164 kDa"/>
    <property type="match status" value="1"/>
</dbReference>
<dbReference type="PANTHER" id="PTHR21715:SF0">
    <property type="entry name" value="RH04127P"/>
    <property type="match status" value="1"/>
</dbReference>
<feature type="compositionally biased region" description="Basic and acidic residues" evidence="17">
    <location>
        <begin position="492"/>
        <end position="505"/>
    </location>
</feature>
<evidence type="ECO:0000256" key="15">
    <source>
        <dbReference type="ARBA" id="ARBA00061715"/>
    </source>
</evidence>
<keyword evidence="11" id="KW-0206">Cytoskeleton</keyword>
<evidence type="ECO:0000256" key="13">
    <source>
        <dbReference type="ARBA" id="ARBA00023306"/>
    </source>
</evidence>
<evidence type="ECO:0000259" key="18">
    <source>
        <dbReference type="PROSITE" id="PS50020"/>
    </source>
</evidence>
<keyword evidence="20" id="KW-1185">Reference proteome</keyword>
<evidence type="ECO:0000256" key="2">
    <source>
        <dbReference type="ARBA" id="ARBA00004123"/>
    </source>
</evidence>
<dbReference type="PANTHER" id="PTHR21715">
    <property type="entry name" value="RH04127P"/>
    <property type="match status" value="1"/>
</dbReference>
<reference evidence="19 20" key="1">
    <citation type="submission" date="2020-06" db="EMBL/GenBank/DDBJ databases">
        <authorList>
            <consortium name="Wellcome Sanger Institute Data Sharing"/>
        </authorList>
    </citation>
    <scope>NUCLEOTIDE SEQUENCE [LARGE SCALE GENOMIC DNA]</scope>
</reference>
<dbReference type="InterPro" id="IPR001202">
    <property type="entry name" value="WW_dom"/>
</dbReference>
<feature type="compositionally biased region" description="Acidic residues" evidence="17">
    <location>
        <begin position="766"/>
        <end position="782"/>
    </location>
</feature>
<feature type="compositionally biased region" description="Basic and acidic residues" evidence="17">
    <location>
        <begin position="835"/>
        <end position="857"/>
    </location>
</feature>
<feature type="compositionally biased region" description="Basic and acidic residues" evidence="17">
    <location>
        <begin position="392"/>
        <end position="405"/>
    </location>
</feature>
<evidence type="ECO:0000256" key="9">
    <source>
        <dbReference type="ARBA" id="ARBA00023054"/>
    </source>
</evidence>
<dbReference type="SUPFAM" id="SSF51045">
    <property type="entry name" value="WW domain"/>
    <property type="match status" value="1"/>
</dbReference>
<feature type="compositionally biased region" description="Basic and acidic residues" evidence="17">
    <location>
        <begin position="783"/>
        <end position="798"/>
    </location>
</feature>
<feature type="region of interest" description="Disordered" evidence="17">
    <location>
        <begin position="623"/>
        <end position="892"/>
    </location>
</feature>
<feature type="compositionally biased region" description="Basic residues" evidence="17">
    <location>
        <begin position="120"/>
        <end position="138"/>
    </location>
</feature>
<evidence type="ECO:0000313" key="20">
    <source>
        <dbReference type="Proteomes" id="UP000694580"/>
    </source>
</evidence>
<keyword evidence="13" id="KW-0131">Cell cycle</keyword>
<comment type="function">
    <text evidence="14">Plays a role in microtubule organization and/or maintenance for the formation of primary cilia (PC), a microtubule-based structure that protrudes from the surface of epithelial cells. Plays a critical role in G2/M checkpoint and nuclear divisions. A key player in the DNA damage-activated ATR/ATM signaling cascade since it is required for the proper phosphorylation of H2AX, RPA, CHEK2 and CHEK1. Plays a critical role in chromosome segregation, acting as a mediator required for the maintenance of genomic stability through modulation of MDC1, RPA and CHEK1.</text>
</comment>
<comment type="subunit">
    <text evidence="15">Interacts (via N-terminus) with ATRIP. Interacts with ATM, ATR and MDC1. Interacts with XPA (via N-terminus) upon UV irradiation. Interacts with CEP83, CCDC92, TTBK2, DVL3, NPHP3 and weakly with NPHP4. Interacts with DZIP1.</text>
</comment>
<evidence type="ECO:0000256" key="14">
    <source>
        <dbReference type="ARBA" id="ARBA00056906"/>
    </source>
</evidence>
<dbReference type="Pfam" id="PF00397">
    <property type="entry name" value="WW"/>
    <property type="match status" value="1"/>
</dbReference>
<feature type="compositionally biased region" description="Basic and acidic residues" evidence="17">
    <location>
        <begin position="623"/>
        <end position="651"/>
    </location>
</feature>
<evidence type="ECO:0000256" key="16">
    <source>
        <dbReference type="ARBA" id="ARBA00067900"/>
    </source>
</evidence>
<name>A0AAY4E8X2_9TELE</name>
<evidence type="ECO:0000256" key="1">
    <source>
        <dbReference type="ARBA" id="ARBA00004114"/>
    </source>
</evidence>
<evidence type="ECO:0000256" key="4">
    <source>
        <dbReference type="ARBA" id="ARBA00022553"/>
    </source>
</evidence>
<keyword evidence="5" id="KW-0132">Cell division</keyword>
<feature type="compositionally biased region" description="Acidic residues" evidence="17">
    <location>
        <begin position="859"/>
        <end position="869"/>
    </location>
</feature>
<dbReference type="SMART" id="SM00456">
    <property type="entry name" value="WW"/>
    <property type="match status" value="1"/>
</dbReference>
<feature type="compositionally biased region" description="Basic and acidic residues" evidence="17">
    <location>
        <begin position="665"/>
        <end position="686"/>
    </location>
</feature>
<feature type="compositionally biased region" description="Low complexity" evidence="17">
    <location>
        <begin position="191"/>
        <end position="209"/>
    </location>
</feature>
<reference evidence="19" key="3">
    <citation type="submission" date="2025-09" db="UniProtKB">
        <authorList>
            <consortium name="Ensembl"/>
        </authorList>
    </citation>
    <scope>IDENTIFICATION</scope>
</reference>
<feature type="compositionally biased region" description="Basic and acidic residues" evidence="17">
    <location>
        <begin position="810"/>
        <end position="821"/>
    </location>
</feature>
<evidence type="ECO:0000256" key="11">
    <source>
        <dbReference type="ARBA" id="ARBA00023212"/>
    </source>
</evidence>
<feature type="compositionally biased region" description="Acidic residues" evidence="17">
    <location>
        <begin position="563"/>
        <end position="583"/>
    </location>
</feature>
<dbReference type="GO" id="GO:0005634">
    <property type="term" value="C:nucleus"/>
    <property type="evidence" value="ECO:0007669"/>
    <property type="project" value="UniProtKB-SubCell"/>
</dbReference>
<dbReference type="GO" id="GO:0005814">
    <property type="term" value="C:centriole"/>
    <property type="evidence" value="ECO:0007669"/>
    <property type="project" value="UniProtKB-SubCell"/>
</dbReference>
<keyword evidence="7" id="KW-0498">Mitosis</keyword>
<evidence type="ECO:0000256" key="7">
    <source>
        <dbReference type="ARBA" id="ARBA00022776"/>
    </source>
</evidence>
<evidence type="ECO:0000313" key="19">
    <source>
        <dbReference type="Ensembl" id="ENSDCDP00010053759.1"/>
    </source>
</evidence>
<protein>
    <recommendedName>
        <fullName evidence="16">Centrosomal protein of 164 kDa</fullName>
    </recommendedName>
</protein>
<dbReference type="PROSITE" id="PS01159">
    <property type="entry name" value="WW_DOMAIN_1"/>
    <property type="match status" value="1"/>
</dbReference>
<dbReference type="InterPro" id="IPR053233">
    <property type="entry name" value="ABRA-related"/>
</dbReference>
<keyword evidence="6" id="KW-0227">DNA damage</keyword>
<proteinExistence type="predicted"/>
<keyword evidence="12" id="KW-0539">Nucleus</keyword>
<evidence type="ECO:0000256" key="3">
    <source>
        <dbReference type="ARBA" id="ARBA00022490"/>
    </source>
</evidence>